<evidence type="ECO:0000313" key="5">
    <source>
        <dbReference type="EMBL" id="KEI45728.1"/>
    </source>
</evidence>
<evidence type="ECO:0000313" key="6">
    <source>
        <dbReference type="Proteomes" id="UP000031419"/>
    </source>
</evidence>
<dbReference type="Proteomes" id="UP000031419">
    <property type="component" value="Unassembled WGS sequence"/>
</dbReference>
<comment type="caution">
    <text evidence="5">The sequence shown here is derived from an EMBL/GenBank/DDBJ whole genome shotgun (WGS) entry which is preliminary data.</text>
</comment>
<dbReference type="RefSeq" id="WP_029721548.1">
    <property type="nucleotide sequence ID" value="NZ_JNVU01000009.1"/>
</dbReference>
<gene>
    <name evidence="5" type="ORF">GU90_02180</name>
</gene>
<dbReference type="PROSITE" id="PS00061">
    <property type="entry name" value="ADH_SHORT"/>
    <property type="match status" value="1"/>
</dbReference>
<comment type="similarity">
    <text evidence="1 3">Belongs to the short-chain dehydrogenases/reductases (SDR) family.</text>
</comment>
<dbReference type="InterPro" id="IPR057326">
    <property type="entry name" value="KR_dom"/>
</dbReference>
<dbReference type="OrthoDB" id="9795647at2"/>
<evidence type="ECO:0000256" key="3">
    <source>
        <dbReference type="RuleBase" id="RU000363"/>
    </source>
</evidence>
<dbReference type="InterPro" id="IPR036291">
    <property type="entry name" value="NAD(P)-bd_dom_sf"/>
</dbReference>
<feature type="domain" description="Ketoreductase" evidence="4">
    <location>
        <begin position="9"/>
        <end position="195"/>
    </location>
</feature>
<evidence type="ECO:0000259" key="4">
    <source>
        <dbReference type="SMART" id="SM00822"/>
    </source>
</evidence>
<dbReference type="PANTHER" id="PTHR43658">
    <property type="entry name" value="SHORT-CHAIN DEHYDROGENASE/REDUCTASE"/>
    <property type="match status" value="1"/>
</dbReference>
<proteinExistence type="inferred from homology"/>
<dbReference type="GO" id="GO:0016491">
    <property type="term" value="F:oxidoreductase activity"/>
    <property type="evidence" value="ECO:0007669"/>
    <property type="project" value="UniProtKB-KW"/>
</dbReference>
<dbReference type="PRINTS" id="PR00080">
    <property type="entry name" value="SDRFAMILY"/>
</dbReference>
<dbReference type="SUPFAM" id="SSF51735">
    <property type="entry name" value="NAD(P)-binding Rossmann-fold domains"/>
    <property type="match status" value="1"/>
</dbReference>
<dbReference type="Gene3D" id="3.40.50.720">
    <property type="entry name" value="NAD(P)-binding Rossmann-like Domain"/>
    <property type="match status" value="1"/>
</dbReference>
<dbReference type="eggNOG" id="COG1028">
    <property type="taxonomic scope" value="Bacteria"/>
</dbReference>
<dbReference type="AlphaFoldDB" id="A0A073B159"/>
<protein>
    <submittedName>
        <fullName evidence="5">3-hydroxy-2-methylbutyryl-CoA dehydrogenase</fullName>
    </submittedName>
</protein>
<dbReference type="EMBL" id="JNVU01000009">
    <property type="protein sequence ID" value="KEI45728.1"/>
    <property type="molecule type" value="Genomic_DNA"/>
</dbReference>
<dbReference type="InterPro" id="IPR020904">
    <property type="entry name" value="Sc_DH/Rdtase_CS"/>
</dbReference>
<evidence type="ECO:0000256" key="1">
    <source>
        <dbReference type="ARBA" id="ARBA00006484"/>
    </source>
</evidence>
<name>A0A073B159_9PSEU</name>
<accession>A0A073B159</accession>
<dbReference type="PANTHER" id="PTHR43658:SF8">
    <property type="entry name" value="17-BETA-HYDROXYSTEROID DEHYDROGENASE 14-RELATED"/>
    <property type="match status" value="1"/>
</dbReference>
<sequence>MRLEGISAAVTGGASGLGLATARKMIKAGAQVTLIDLPGSAGAQVAQELGDAARFVAADVTDEQQFASALDAAGETGPLRALVHCAGRGAHIRLVEKDGQPGALKPFEEVIELNLIGSYNALRLGAARMARHEPVDDERGAIVLTASVAAFEGQIGQIAYTASKAGVVGMTLCAARDLASKAIRVCTIAPGIMDTPLLGGLRNDVRASLEDSVPHPRRLGSPAEFGALACSIVENPYLNGETIRLDGAIRMAPR</sequence>
<organism evidence="5 6">
    <name type="scientific">Saccharopolyspora rectivirgula</name>
    <dbReference type="NCBI Taxonomy" id="28042"/>
    <lineage>
        <taxon>Bacteria</taxon>
        <taxon>Bacillati</taxon>
        <taxon>Actinomycetota</taxon>
        <taxon>Actinomycetes</taxon>
        <taxon>Pseudonocardiales</taxon>
        <taxon>Pseudonocardiaceae</taxon>
        <taxon>Saccharopolyspora</taxon>
    </lineage>
</organism>
<reference evidence="5 6" key="1">
    <citation type="submission" date="2014-06" db="EMBL/GenBank/DDBJ databases">
        <title>Saccharopolyspora rectivirgula DSM-43113 Genome sequencing.</title>
        <authorList>
            <person name="Barrera C."/>
            <person name="Millon L."/>
            <person name="Rognon B."/>
            <person name="Zaugg C."/>
            <person name="Monod M."/>
        </authorList>
    </citation>
    <scope>NUCLEOTIDE SEQUENCE [LARGE SCALE GENOMIC DNA]</scope>
    <source>
        <strain evidence="5 6">DSM 43113</strain>
    </source>
</reference>
<dbReference type="InterPro" id="IPR002347">
    <property type="entry name" value="SDR_fam"/>
</dbReference>
<dbReference type="SMART" id="SM00822">
    <property type="entry name" value="PKS_KR"/>
    <property type="match status" value="1"/>
</dbReference>
<dbReference type="Pfam" id="PF00106">
    <property type="entry name" value="adh_short"/>
    <property type="match status" value="1"/>
</dbReference>
<dbReference type="PRINTS" id="PR00081">
    <property type="entry name" value="GDHRDH"/>
</dbReference>
<keyword evidence="6" id="KW-1185">Reference proteome</keyword>
<evidence type="ECO:0000256" key="2">
    <source>
        <dbReference type="ARBA" id="ARBA00023002"/>
    </source>
</evidence>
<keyword evidence="2" id="KW-0560">Oxidoreductase</keyword>
<dbReference type="STRING" id="28042.GU90_02180"/>